<dbReference type="InterPro" id="IPR014056">
    <property type="entry name" value="TypeIITA-like_toxin_pred"/>
</dbReference>
<dbReference type="EMBL" id="JPLA01000022">
    <property type="protein sequence ID" value="KLD64157.1"/>
    <property type="molecule type" value="Genomic_DNA"/>
</dbReference>
<accession>A0A0G9H912</accession>
<dbReference type="PATRIC" id="fig|1440762.4.peg.1254"/>
<evidence type="ECO:0008006" key="3">
    <source>
        <dbReference type="Google" id="ProtNLM"/>
    </source>
</evidence>
<dbReference type="PIRSF" id="PIRSF028744">
    <property type="entry name" value="Addict_mod_HI1419"/>
    <property type="match status" value="1"/>
</dbReference>
<gene>
    <name evidence="1" type="ORF">Y882_08800</name>
</gene>
<proteinExistence type="predicted"/>
<evidence type="ECO:0000313" key="1">
    <source>
        <dbReference type="EMBL" id="KLD64157.1"/>
    </source>
</evidence>
<sequence>MGYTVQLMNTIKSTDVFDAWIGGLKDQVARAKILGRINRARLGNFGDTKYFDGIGEMRVDFGPGYRLYFAKEGNTVYVLLCGGDKSTQRKDIKNAKELLSTLQAAGQQGSTR</sequence>
<reference evidence="1 2" key="1">
    <citation type="journal article" date="2015" name="Antonie Van Leeuwenhoek">
        <title>A phylogenomic and molecular marker based taxonomic framework for the order Xanthomonadales: proposal to transfer the families Algiphilaceae and Solimonadaceae to the order Nevskiales ord. nov. and to create a new family within the order Xanthomonadales, the family Rhodanobacteraceae fam. nov., containing the genus Rhodanobacter and its closest relatives.</title>
        <authorList>
            <person name="Naushad S."/>
            <person name="Adeolu M."/>
            <person name="Wong S."/>
            <person name="Sohail M."/>
            <person name="Schellhorn H.E."/>
            <person name="Gupta R.S."/>
        </authorList>
    </citation>
    <scope>NUCLEOTIDE SEQUENCE [LARGE SCALE GENOMIC DNA]</scope>
    <source>
        <strain evidence="1 2">DSM 16301</strain>
    </source>
</reference>
<dbReference type="NCBIfam" id="TIGR02683">
    <property type="entry name" value="upstrm_HI1419"/>
    <property type="match status" value="1"/>
</dbReference>
<name>A0A0G9H912_9GAMM</name>
<comment type="caution">
    <text evidence="1">The sequence shown here is derived from an EMBL/GenBank/DDBJ whole genome shotgun (WGS) entry which is preliminary data.</text>
</comment>
<protein>
    <recommendedName>
        <fullName evidence="3">Addiction module protein</fullName>
    </recommendedName>
</protein>
<evidence type="ECO:0000313" key="2">
    <source>
        <dbReference type="Proteomes" id="UP000035481"/>
    </source>
</evidence>
<dbReference type="PANTHER" id="PTHR41791:SF1">
    <property type="entry name" value="SSL7039 PROTEIN"/>
    <property type="match status" value="1"/>
</dbReference>
<dbReference type="Proteomes" id="UP000035481">
    <property type="component" value="Unassembled WGS sequence"/>
</dbReference>
<dbReference type="PANTHER" id="PTHR41791">
    <property type="entry name" value="SSL7039 PROTEIN"/>
    <property type="match status" value="1"/>
</dbReference>
<dbReference type="AlphaFoldDB" id="A0A0G9H912"/>
<organism evidence="1 2">
    <name type="scientific">Dyella japonica DSM 16301</name>
    <dbReference type="NCBI Taxonomy" id="1440762"/>
    <lineage>
        <taxon>Bacteria</taxon>
        <taxon>Pseudomonadati</taxon>
        <taxon>Pseudomonadota</taxon>
        <taxon>Gammaproteobacteria</taxon>
        <taxon>Lysobacterales</taxon>
        <taxon>Rhodanobacteraceae</taxon>
        <taxon>Dyella</taxon>
    </lineage>
</organism>